<proteinExistence type="predicted"/>
<sequence>MTDKEKKKLLEAFDIPDPDRKKQFSDEYRKRRPEKIKKPIFPLIMRTVASAAMLALVIGAITRIPKPDTDMFNDDNIIETTTAATSIEASAQTTADNSAAVTTTAMGKDKSKTTTASKAVSTDPAKTNDDNSTVTAEADDPENNEPEPTEHTQKPARTTKTPSVRITTTRESQHHLTTTKPAPQPQTTTVTTSSKASAGEVESGATGRDMTVDIDVKYDVRDEILTVEALSSGNGVGRDGNDDKNGSDIPVDEKIRDMFSDSNAVVLAKVNKIVYTSIDGEAYTAENITITEVFKGSLTPDDRITLFVSGGYIPGEEYIKHHRYVLLPDAENYSIYDGGGCAGREYVGDTYLFFIKNSSSSFPHGSFELISHGDEAVFRQEDDSYVSMHDDSLSLEISSLY</sequence>
<organism evidence="3 4">
    <name type="scientific">Ruminococcus flavefaciens</name>
    <dbReference type="NCBI Taxonomy" id="1265"/>
    <lineage>
        <taxon>Bacteria</taxon>
        <taxon>Bacillati</taxon>
        <taxon>Bacillota</taxon>
        <taxon>Clostridia</taxon>
        <taxon>Eubacteriales</taxon>
        <taxon>Oscillospiraceae</taxon>
        <taxon>Ruminococcus</taxon>
    </lineage>
</organism>
<reference evidence="3 4" key="1">
    <citation type="submission" date="2016-10" db="EMBL/GenBank/DDBJ databases">
        <authorList>
            <person name="de Groot N.N."/>
        </authorList>
    </citation>
    <scope>NUCLEOTIDE SEQUENCE [LARGE SCALE GENOMIC DNA]</scope>
    <source>
        <strain evidence="3 4">YAD2003</strain>
    </source>
</reference>
<keyword evidence="2" id="KW-0812">Transmembrane</keyword>
<keyword evidence="2" id="KW-1133">Transmembrane helix</keyword>
<feature type="compositionally biased region" description="Low complexity" evidence="1">
    <location>
        <begin position="178"/>
        <end position="198"/>
    </location>
</feature>
<feature type="transmembrane region" description="Helical" evidence="2">
    <location>
        <begin position="40"/>
        <end position="61"/>
    </location>
</feature>
<feature type="compositionally biased region" description="Basic and acidic residues" evidence="1">
    <location>
        <begin position="1"/>
        <end position="29"/>
    </location>
</feature>
<name>A0A1H6L041_RUMFL</name>
<accession>A0A1H6L041</accession>
<dbReference type="EMBL" id="FNWV01000014">
    <property type="protein sequence ID" value="SEH81579.1"/>
    <property type="molecule type" value="Genomic_DNA"/>
</dbReference>
<dbReference type="RefSeq" id="WP_074718562.1">
    <property type="nucleotide sequence ID" value="NZ_FNWV01000014.1"/>
</dbReference>
<dbReference type="AlphaFoldDB" id="A0A1H6L041"/>
<dbReference type="OrthoDB" id="1819761at2"/>
<feature type="compositionally biased region" description="Low complexity" evidence="1">
    <location>
        <begin position="113"/>
        <end position="123"/>
    </location>
</feature>
<protein>
    <submittedName>
        <fullName evidence="3">Uncharacterized protein</fullName>
    </submittedName>
</protein>
<feature type="compositionally biased region" description="Polar residues" evidence="1">
    <location>
        <begin position="155"/>
        <end position="170"/>
    </location>
</feature>
<feature type="region of interest" description="Disordered" evidence="1">
    <location>
        <begin position="89"/>
        <end position="207"/>
    </location>
</feature>
<gene>
    <name evidence="3" type="ORF">SAMN02910265_02854</name>
</gene>
<evidence type="ECO:0000313" key="4">
    <source>
        <dbReference type="Proteomes" id="UP000183190"/>
    </source>
</evidence>
<evidence type="ECO:0000256" key="1">
    <source>
        <dbReference type="SAM" id="MobiDB-lite"/>
    </source>
</evidence>
<feature type="compositionally biased region" description="Acidic residues" evidence="1">
    <location>
        <begin position="137"/>
        <end position="147"/>
    </location>
</feature>
<evidence type="ECO:0000256" key="2">
    <source>
        <dbReference type="SAM" id="Phobius"/>
    </source>
</evidence>
<dbReference type="Proteomes" id="UP000183190">
    <property type="component" value="Unassembled WGS sequence"/>
</dbReference>
<feature type="compositionally biased region" description="Polar residues" evidence="1">
    <location>
        <begin position="96"/>
        <end position="105"/>
    </location>
</feature>
<keyword evidence="2" id="KW-0472">Membrane</keyword>
<evidence type="ECO:0000313" key="3">
    <source>
        <dbReference type="EMBL" id="SEH81579.1"/>
    </source>
</evidence>
<feature type="region of interest" description="Disordered" evidence="1">
    <location>
        <begin position="1"/>
        <end position="31"/>
    </location>
</feature>